<dbReference type="PANTHER" id="PTHR43595:SF2">
    <property type="entry name" value="SMALL RIBOSOMAL SUBUNIT PROTEIN MS42"/>
    <property type="match status" value="1"/>
</dbReference>
<proteinExistence type="inferred from homology"/>
<organism evidence="7">
    <name type="scientific">marine sediment metagenome</name>
    <dbReference type="NCBI Taxonomy" id="412755"/>
    <lineage>
        <taxon>unclassified sequences</taxon>
        <taxon>metagenomes</taxon>
        <taxon>ecological metagenomes</taxon>
    </lineage>
</organism>
<dbReference type="GO" id="GO:0046872">
    <property type="term" value="F:metal ion binding"/>
    <property type="evidence" value="ECO:0007669"/>
    <property type="project" value="UniProtKB-KW"/>
</dbReference>
<evidence type="ECO:0000313" key="7">
    <source>
        <dbReference type="EMBL" id="GAH44609.1"/>
    </source>
</evidence>
<keyword evidence="3" id="KW-0479">Metal-binding</keyword>
<comment type="similarity">
    <text evidence="1">Belongs to the iron/manganese superoxide dismutase family.</text>
</comment>
<feature type="non-terminal residue" evidence="7">
    <location>
        <position position="124"/>
    </location>
</feature>
<comment type="caution">
    <text evidence="7">The sequence shown here is derived from an EMBL/GenBank/DDBJ whole genome shotgun (WGS) entry which is preliminary data.</text>
</comment>
<dbReference type="AlphaFoldDB" id="X1GSM6"/>
<dbReference type="InterPro" id="IPR036324">
    <property type="entry name" value="Mn/Fe_SOD_N_sf"/>
</dbReference>
<dbReference type="FunFam" id="1.10.287.990:FF:000001">
    <property type="entry name" value="Superoxide dismutase"/>
    <property type="match status" value="1"/>
</dbReference>
<reference evidence="7" key="1">
    <citation type="journal article" date="2014" name="Front. Microbiol.">
        <title>High frequency of phylogenetically diverse reductive dehalogenase-homologous genes in deep subseafloor sedimentary metagenomes.</title>
        <authorList>
            <person name="Kawai M."/>
            <person name="Futagami T."/>
            <person name="Toyoda A."/>
            <person name="Takaki Y."/>
            <person name="Nishi S."/>
            <person name="Hori S."/>
            <person name="Arai W."/>
            <person name="Tsubouchi T."/>
            <person name="Morono Y."/>
            <person name="Uchiyama I."/>
            <person name="Ito T."/>
            <person name="Fujiyama A."/>
            <person name="Inagaki F."/>
            <person name="Takami H."/>
        </authorList>
    </citation>
    <scope>NUCLEOTIDE SEQUENCE</scope>
    <source>
        <strain evidence="7">Expedition CK06-06</strain>
    </source>
</reference>
<dbReference type="EMBL" id="BARU01012762">
    <property type="protein sequence ID" value="GAH44609.1"/>
    <property type="molecule type" value="Genomic_DNA"/>
</dbReference>
<dbReference type="GO" id="GO:0005737">
    <property type="term" value="C:cytoplasm"/>
    <property type="evidence" value="ECO:0007669"/>
    <property type="project" value="TreeGrafter"/>
</dbReference>
<dbReference type="SUPFAM" id="SSF54719">
    <property type="entry name" value="Fe,Mn superoxide dismutase (SOD), C-terminal domain"/>
    <property type="match status" value="1"/>
</dbReference>
<dbReference type="SUPFAM" id="SSF46609">
    <property type="entry name" value="Fe,Mn superoxide dismutase (SOD), N-terminal domain"/>
    <property type="match status" value="1"/>
</dbReference>
<protein>
    <recommendedName>
        <fullName evidence="2">superoxide dismutase</fullName>
        <ecNumber evidence="2">1.15.1.1</ecNumber>
    </recommendedName>
</protein>
<sequence>MFKLPDLPYEYDALEPYIDKETMEIHHGKHHADYVDNLNITLEGNSDLSNKRIEQLLSGIEGIPNDTRQKVVNHGGGHANHSLYWNTMTPKPKDVPESEFSDAIDSTFGDMDSFKEKFTERAMG</sequence>
<evidence type="ECO:0000256" key="4">
    <source>
        <dbReference type="ARBA" id="ARBA00023002"/>
    </source>
</evidence>
<dbReference type="Gene3D" id="1.10.287.990">
    <property type="entry name" value="Fe,Mn superoxide dismutase (SOD) domain"/>
    <property type="match status" value="1"/>
</dbReference>
<dbReference type="EC" id="1.15.1.1" evidence="2"/>
<gene>
    <name evidence="7" type="ORF">S03H2_23379</name>
</gene>
<dbReference type="PRINTS" id="PR01703">
    <property type="entry name" value="MNSODISMTASE"/>
</dbReference>
<dbReference type="GO" id="GO:0004784">
    <property type="term" value="F:superoxide dismutase activity"/>
    <property type="evidence" value="ECO:0007669"/>
    <property type="project" value="UniProtKB-EC"/>
</dbReference>
<evidence type="ECO:0000256" key="2">
    <source>
        <dbReference type="ARBA" id="ARBA00012682"/>
    </source>
</evidence>
<evidence type="ECO:0000259" key="6">
    <source>
        <dbReference type="Pfam" id="PF00081"/>
    </source>
</evidence>
<dbReference type="Pfam" id="PF00081">
    <property type="entry name" value="Sod_Fe_N"/>
    <property type="match status" value="1"/>
</dbReference>
<dbReference type="InterPro" id="IPR019831">
    <property type="entry name" value="Mn/Fe_SOD_N"/>
</dbReference>
<dbReference type="InterPro" id="IPR036314">
    <property type="entry name" value="SOD_C_sf"/>
</dbReference>
<feature type="region of interest" description="Disordered" evidence="5">
    <location>
        <begin position="81"/>
        <end position="106"/>
    </location>
</feature>
<evidence type="ECO:0000256" key="3">
    <source>
        <dbReference type="ARBA" id="ARBA00022723"/>
    </source>
</evidence>
<evidence type="ECO:0000256" key="1">
    <source>
        <dbReference type="ARBA" id="ARBA00008714"/>
    </source>
</evidence>
<accession>X1GSM6</accession>
<dbReference type="InterPro" id="IPR001189">
    <property type="entry name" value="Mn/Fe_SOD"/>
</dbReference>
<dbReference type="PANTHER" id="PTHR43595">
    <property type="entry name" value="37S RIBOSOMAL PROTEIN S26, MITOCHONDRIAL"/>
    <property type="match status" value="1"/>
</dbReference>
<keyword evidence="4" id="KW-0560">Oxidoreductase</keyword>
<feature type="domain" description="Manganese/iron superoxide dismutase N-terminal" evidence="6">
    <location>
        <begin position="2"/>
        <end position="88"/>
    </location>
</feature>
<name>X1GSM6_9ZZZZ</name>
<evidence type="ECO:0000256" key="5">
    <source>
        <dbReference type="SAM" id="MobiDB-lite"/>
    </source>
</evidence>